<proteinExistence type="predicted"/>
<accession>A0AAQ1G5C7</accession>
<name>A0AAQ1G5C7_9GAMM</name>
<dbReference type="Pfam" id="PF10977">
    <property type="entry name" value="DUF2797"/>
    <property type="match status" value="1"/>
</dbReference>
<evidence type="ECO:0000313" key="1">
    <source>
        <dbReference type="EMBL" id="SEF85849.1"/>
    </source>
</evidence>
<reference evidence="1 2" key="1">
    <citation type="submission" date="2016-10" db="EMBL/GenBank/DDBJ databases">
        <authorList>
            <person name="Varghese N."/>
            <person name="Submissions S."/>
        </authorList>
    </citation>
    <scope>NUCLEOTIDE SEQUENCE [LARGE SCALE GENOMIC DNA]</scope>
    <source>
        <strain evidence="1 2">CECT 8317</strain>
    </source>
</reference>
<keyword evidence="2" id="KW-1185">Reference proteome</keyword>
<dbReference type="InterPro" id="IPR021246">
    <property type="entry name" value="DUF2797"/>
</dbReference>
<sequence length="280" mass="31059">MSLLQFEGNVSKMIGRLDTADAPVDYSLPIGEERVPLNGLLGRTIRLEALGPIHCVHCGRKTKKSFNQGYCYPCFTKLAQCDSCIMSPEKCHYDQGTCREPAWGEQFCMTDHIVYLANSSGLKVGITRASQVPTRWVDQGASQALPILRVATRQQSGLVEDLLRQQVADKTNWRALLKGDPEPLDLCAERDRLLDNAEAGIAELQARFGLQAVQFLPQAEALEIRYPVEQYVAKPQSANLDKEPVLEGTLLGIKGQYLLLDTAVINIRKYTAYQLAFSAS</sequence>
<comment type="caution">
    <text evidence="1">The sequence shown here is derived from an EMBL/GenBank/DDBJ whole genome shotgun (WGS) entry which is preliminary data.</text>
</comment>
<protein>
    <recommendedName>
        <fullName evidence="3">DUF2797 domain-containing protein</fullName>
    </recommendedName>
</protein>
<dbReference type="AlphaFoldDB" id="A0AAQ1G5C7"/>
<organism evidence="1 2">
    <name type="scientific">Halopseudomonas aestusnigri</name>
    <dbReference type="NCBI Taxonomy" id="857252"/>
    <lineage>
        <taxon>Bacteria</taxon>
        <taxon>Pseudomonadati</taxon>
        <taxon>Pseudomonadota</taxon>
        <taxon>Gammaproteobacteria</taxon>
        <taxon>Pseudomonadales</taxon>
        <taxon>Pseudomonadaceae</taxon>
        <taxon>Halopseudomonas</taxon>
    </lineage>
</organism>
<dbReference type="EMBL" id="FNVE01000002">
    <property type="protein sequence ID" value="SEF85849.1"/>
    <property type="molecule type" value="Genomic_DNA"/>
</dbReference>
<gene>
    <name evidence="1" type="ORF">SAMN05216586_102130</name>
</gene>
<evidence type="ECO:0008006" key="3">
    <source>
        <dbReference type="Google" id="ProtNLM"/>
    </source>
</evidence>
<evidence type="ECO:0000313" key="2">
    <source>
        <dbReference type="Proteomes" id="UP000243518"/>
    </source>
</evidence>
<dbReference type="Proteomes" id="UP000243518">
    <property type="component" value="Unassembled WGS sequence"/>
</dbReference>